<evidence type="ECO:0000256" key="4">
    <source>
        <dbReference type="ARBA" id="ARBA00022741"/>
    </source>
</evidence>
<dbReference type="InParanoid" id="A0A0Q0WHH4"/>
<keyword evidence="2" id="KW-0436">Ligase</keyword>
<reference evidence="9 10" key="1">
    <citation type="submission" date="2015-09" db="EMBL/GenBank/DDBJ databases">
        <title>Heavy metals and arsenic resistance mechanisms in polyextremophilic archaea of the family Ferroplasmaceae.</title>
        <authorList>
            <person name="Bulaev A.G."/>
            <person name="Kanygina A.V."/>
        </authorList>
    </citation>
    <scope>NUCLEOTIDE SEQUENCE [LARGE SCALE GENOMIC DNA]</scope>
    <source>
        <strain evidence="9 10">BH2</strain>
    </source>
</reference>
<evidence type="ECO:0000256" key="3">
    <source>
        <dbReference type="ARBA" id="ARBA00022723"/>
    </source>
</evidence>
<evidence type="ECO:0000256" key="1">
    <source>
        <dbReference type="ARBA" id="ARBA00008276"/>
    </source>
</evidence>
<accession>A0A0Q0WHH4</accession>
<evidence type="ECO:0000259" key="8">
    <source>
        <dbReference type="Pfam" id="PF08245"/>
    </source>
</evidence>
<dbReference type="PIRSF" id="PIRSF001563">
    <property type="entry name" value="Folylpolyglu_synth"/>
    <property type="match status" value="1"/>
</dbReference>
<dbReference type="InterPro" id="IPR036615">
    <property type="entry name" value="Mur_ligase_C_dom_sf"/>
</dbReference>
<comment type="similarity">
    <text evidence="1">Belongs to the folylpolyglutamate synthase family.</text>
</comment>
<dbReference type="Gene3D" id="3.40.1190.10">
    <property type="entry name" value="Mur-like, catalytic domain"/>
    <property type="match status" value="1"/>
</dbReference>
<proteinExistence type="inferred from homology"/>
<dbReference type="AlphaFoldDB" id="A0A0Q0WHH4"/>
<feature type="domain" description="Mur ligase C-terminal" evidence="7">
    <location>
        <begin position="290"/>
        <end position="406"/>
    </location>
</feature>
<dbReference type="InterPro" id="IPR036565">
    <property type="entry name" value="Mur-like_cat_sf"/>
</dbReference>
<dbReference type="Proteomes" id="UP000050301">
    <property type="component" value="Unassembled WGS sequence"/>
</dbReference>
<dbReference type="EMBL" id="LKBH01000196">
    <property type="protein sequence ID" value="KQB34965.1"/>
    <property type="molecule type" value="Genomic_DNA"/>
</dbReference>
<dbReference type="GO" id="GO:0004326">
    <property type="term" value="F:tetrahydrofolylpolyglutamate synthase activity"/>
    <property type="evidence" value="ECO:0007669"/>
    <property type="project" value="InterPro"/>
</dbReference>
<comment type="caution">
    <text evidence="9">The sequence shown here is derived from an EMBL/GenBank/DDBJ whole genome shotgun (WGS) entry which is preliminary data.</text>
</comment>
<sequence>MIEDTLNYLYNLKRNGIKLDLTATRLFAEYNGNPQDNYRSIHIAGTNGKGSISSYIYNILRQKNNTGLYTSPHLIDFNERIVFNRELITDEYIKKFVDNNKNYIEEMAKEYRNPTFFETTTVMAFKYFSDKHADYASVEVGLGGRLDSTNIINPEVSVIAQIGYEHYRILGCSLTSIAYEKGGIIKETKPVVLLDDKPEVVAEIKKLAAVRKSKLIRVSEYCTVKDLEYDMEKIKFTAVTPDGSYNIDAKNSGLFQVKNICTAIAAVNSLENPPDINTVERGIYESRWPGRFEIVDSHPLVIFDSAHNPPAANALVESYTKIIGKKPLLVIGMLSDKDVFSYLSVMSRLSDSVIFTTPDEPERSIQPQNLKELSGNLFKNITVIDDPVRAYEHAIKSSDYILVTGSMYLVGFLKKYIGSPAAPFI</sequence>
<keyword evidence="6" id="KW-0460">Magnesium</keyword>
<dbReference type="Gene3D" id="3.90.190.20">
    <property type="entry name" value="Mur ligase, C-terminal domain"/>
    <property type="match status" value="1"/>
</dbReference>
<dbReference type="Pfam" id="PF02875">
    <property type="entry name" value="Mur_ligase_C"/>
    <property type="match status" value="1"/>
</dbReference>
<keyword evidence="4" id="KW-0547">Nucleotide-binding</keyword>
<evidence type="ECO:0000313" key="9">
    <source>
        <dbReference type="EMBL" id="KQB34965.1"/>
    </source>
</evidence>
<dbReference type="GO" id="GO:0005524">
    <property type="term" value="F:ATP binding"/>
    <property type="evidence" value="ECO:0007669"/>
    <property type="project" value="UniProtKB-KW"/>
</dbReference>
<dbReference type="NCBIfam" id="TIGR01499">
    <property type="entry name" value="folC"/>
    <property type="match status" value="1"/>
</dbReference>
<dbReference type="InterPro" id="IPR004101">
    <property type="entry name" value="Mur_ligase_C"/>
</dbReference>
<dbReference type="Pfam" id="PF08245">
    <property type="entry name" value="Mur_ligase_M"/>
    <property type="match status" value="1"/>
</dbReference>
<dbReference type="InterPro" id="IPR013221">
    <property type="entry name" value="Mur_ligase_cen"/>
</dbReference>
<keyword evidence="3" id="KW-0479">Metal-binding</keyword>
<evidence type="ECO:0000313" key="10">
    <source>
        <dbReference type="Proteomes" id="UP000050301"/>
    </source>
</evidence>
<gene>
    <name evidence="9" type="ORF">AOG55_08425</name>
</gene>
<protein>
    <submittedName>
        <fullName evidence="9">Bifunctional folylpolyglutamate synthase/dihydrofolate synthase</fullName>
    </submittedName>
</protein>
<dbReference type="InterPro" id="IPR001645">
    <property type="entry name" value="Folylpolyglutamate_synth"/>
</dbReference>
<evidence type="ECO:0000259" key="7">
    <source>
        <dbReference type="Pfam" id="PF02875"/>
    </source>
</evidence>
<dbReference type="GO" id="GO:0005737">
    <property type="term" value="C:cytoplasm"/>
    <property type="evidence" value="ECO:0007669"/>
    <property type="project" value="TreeGrafter"/>
</dbReference>
<organism evidence="9 10">
    <name type="scientific">Acidiplasma cupricumulans</name>
    <dbReference type="NCBI Taxonomy" id="312540"/>
    <lineage>
        <taxon>Archaea</taxon>
        <taxon>Methanobacteriati</taxon>
        <taxon>Thermoplasmatota</taxon>
        <taxon>Thermoplasmata</taxon>
        <taxon>Thermoplasmatales</taxon>
        <taxon>Ferroplasmaceae</taxon>
        <taxon>Acidiplasma</taxon>
    </lineage>
</organism>
<evidence type="ECO:0000256" key="6">
    <source>
        <dbReference type="ARBA" id="ARBA00022842"/>
    </source>
</evidence>
<evidence type="ECO:0000256" key="2">
    <source>
        <dbReference type="ARBA" id="ARBA00022598"/>
    </source>
</evidence>
<dbReference type="PANTHER" id="PTHR11136:SF0">
    <property type="entry name" value="DIHYDROFOLATE SYNTHETASE-RELATED"/>
    <property type="match status" value="1"/>
</dbReference>
<evidence type="ECO:0000256" key="5">
    <source>
        <dbReference type="ARBA" id="ARBA00022840"/>
    </source>
</evidence>
<dbReference type="GO" id="GO:0008841">
    <property type="term" value="F:dihydrofolate synthase activity"/>
    <property type="evidence" value="ECO:0007669"/>
    <property type="project" value="TreeGrafter"/>
</dbReference>
<dbReference type="PANTHER" id="PTHR11136">
    <property type="entry name" value="FOLYLPOLYGLUTAMATE SYNTHASE-RELATED"/>
    <property type="match status" value="1"/>
</dbReference>
<keyword evidence="10" id="KW-1185">Reference proteome</keyword>
<keyword evidence="5" id="KW-0067">ATP-binding</keyword>
<dbReference type="GO" id="GO:0046872">
    <property type="term" value="F:metal ion binding"/>
    <property type="evidence" value="ECO:0007669"/>
    <property type="project" value="UniProtKB-KW"/>
</dbReference>
<name>A0A0Q0WHH4_9ARCH</name>
<feature type="domain" description="Mur ligase central" evidence="8">
    <location>
        <begin position="43"/>
        <end position="267"/>
    </location>
</feature>
<dbReference type="SUPFAM" id="SSF53623">
    <property type="entry name" value="MurD-like peptide ligases, catalytic domain"/>
    <property type="match status" value="1"/>
</dbReference>
<dbReference type="SUPFAM" id="SSF53244">
    <property type="entry name" value="MurD-like peptide ligases, peptide-binding domain"/>
    <property type="match status" value="1"/>
</dbReference>